<dbReference type="KEGG" id="ssab:SSABA_v1c06100"/>
<dbReference type="eggNOG" id="ENOG502ZKAT">
    <property type="taxonomic scope" value="Bacteria"/>
</dbReference>
<sequence length="203" mass="24809">MLLNFLDYYDAIVEKYMQKVVKINYNKYQFKWPYEDYFRIFNLPNLITFLERELNYKFGNLLIEEIENKLETIRKLVKEGYDFSVRIIYEFNNFEDQLKQYKEYLIFSYSKIKNFISLVLIKWIFHNIIHEDVYINGQNLDIDKYYDLELLKLKNNLILNKIKLTKILLKTNIIDSELNRIIIEKNQEVSINNKAVQVLKETK</sequence>
<dbReference type="HOGENOM" id="CLU_1348230_0_0_14"/>
<evidence type="ECO:0000313" key="1">
    <source>
        <dbReference type="EMBL" id="AHI54014.1"/>
    </source>
</evidence>
<evidence type="ECO:0000313" key="2">
    <source>
        <dbReference type="Proteomes" id="UP000019265"/>
    </source>
</evidence>
<dbReference type="EMBL" id="CP006934">
    <property type="protein sequence ID" value="AHI54014.1"/>
    <property type="molecule type" value="Genomic_DNA"/>
</dbReference>
<keyword evidence="2" id="KW-1185">Reference proteome</keyword>
<name>W6AJV8_9MOLU</name>
<organism evidence="1 2">
    <name type="scientific">Spiroplasma sabaudiense Ar-1343</name>
    <dbReference type="NCBI Taxonomy" id="1276257"/>
    <lineage>
        <taxon>Bacteria</taxon>
        <taxon>Bacillati</taxon>
        <taxon>Mycoplasmatota</taxon>
        <taxon>Mollicutes</taxon>
        <taxon>Entomoplasmatales</taxon>
        <taxon>Spiroplasmataceae</taxon>
        <taxon>Spiroplasma</taxon>
    </lineage>
</organism>
<protein>
    <submittedName>
        <fullName evidence="1">Uncharacterized protein</fullName>
    </submittedName>
</protein>
<dbReference type="Proteomes" id="UP000019265">
    <property type="component" value="Chromosome"/>
</dbReference>
<dbReference type="STRING" id="1276257.SSABA_v1c06100"/>
<proteinExistence type="predicted"/>
<gene>
    <name evidence="1" type="ORF">SSABA_v1c06100</name>
</gene>
<reference evidence="1 2" key="1">
    <citation type="journal article" date="2014" name="Genome Biol. Evol.">
        <title>Molecular evolution of the substrate utilization strategies and putative virulence factors in mosquito-associated Spiroplasma species.</title>
        <authorList>
            <person name="Chang T.H."/>
            <person name="Lo W.S."/>
            <person name="Ku C."/>
            <person name="Chen L.L."/>
            <person name="Kuo C.H."/>
        </authorList>
    </citation>
    <scope>NUCLEOTIDE SEQUENCE [LARGE SCALE GENOMIC DNA]</scope>
    <source>
        <strain evidence="1">Ar-1343</strain>
    </source>
</reference>
<dbReference type="PATRIC" id="fig|1276257.3.peg.622"/>
<dbReference type="AlphaFoldDB" id="W6AJV8"/>
<accession>W6AJV8</accession>